<dbReference type="Proteomes" id="UP000076079">
    <property type="component" value="Chromosome"/>
</dbReference>
<dbReference type="CDD" id="cd08589">
    <property type="entry name" value="PI-PLCc_SaPLC1_like"/>
    <property type="match status" value="1"/>
</dbReference>
<dbReference type="InterPro" id="IPR032075">
    <property type="entry name" value="PI-PLC-C1"/>
</dbReference>
<dbReference type="AlphaFoldDB" id="A0A143PJC3"/>
<evidence type="ECO:0000313" key="2">
    <source>
        <dbReference type="Proteomes" id="UP000076079"/>
    </source>
</evidence>
<dbReference type="EMBL" id="CP015136">
    <property type="protein sequence ID" value="AMY07869.1"/>
    <property type="molecule type" value="Genomic_DNA"/>
</dbReference>
<organism evidence="1 2">
    <name type="scientific">Luteitalea pratensis</name>
    <dbReference type="NCBI Taxonomy" id="1855912"/>
    <lineage>
        <taxon>Bacteria</taxon>
        <taxon>Pseudomonadati</taxon>
        <taxon>Acidobacteriota</taxon>
        <taxon>Vicinamibacteria</taxon>
        <taxon>Vicinamibacterales</taxon>
        <taxon>Vicinamibacteraceae</taxon>
        <taxon>Luteitalea</taxon>
    </lineage>
</organism>
<gene>
    <name evidence="1" type="ORF">LuPra_01052</name>
</gene>
<dbReference type="PATRIC" id="fig|1813736.3.peg.1098"/>
<accession>A0A143PJC3</accession>
<dbReference type="STRING" id="1855912.LuPra_01052"/>
<dbReference type="InterPro" id="IPR017946">
    <property type="entry name" value="PLC-like_Pdiesterase_TIM-brl"/>
</dbReference>
<keyword evidence="2" id="KW-1185">Reference proteome</keyword>
<evidence type="ECO:0008006" key="3">
    <source>
        <dbReference type="Google" id="ProtNLM"/>
    </source>
</evidence>
<dbReference type="Pfam" id="PF16670">
    <property type="entry name" value="PI-PLC-C1"/>
    <property type="match status" value="1"/>
</dbReference>
<name>A0A143PJC3_LUTPR</name>
<sequence>MIGGVPSPALVERTATPGARGLATRYSGDNRVPYRGGMSSRLLLPALLGAITVVSATQSAAPPAPPVSCAAVTAANADDCLRLNHLQVLGTHNSYHLAPAAPILAALGDRAPALDYTHQPLPVQLERLGIRQLEIDVYADPSGGRYSTPAMLRTTPGLERLVPGPALRAPGFKVLHVPDVDFHVTCPTLVACLTEVRDWSRAHPRHVPILVMLELKDEPRDDPRHIGLVQPLPIDGPALDALDAEIRSVFDETHLLTPDDVRGSRATLREALEKDGWPRLRDARGKVLFAMDNTDAHRAAYLDGHPTLERRVLFVSADPGSPASAFLKMNDALGAEGRRIRARVAETYIVRTRADEPGKEARTGDTRRRDAAFATGAQFVSTDYPEPSPFGTGYLARLPGAASLPARCNPVTAPPGCRDAWLEALR</sequence>
<proteinExistence type="predicted"/>
<dbReference type="SUPFAM" id="SSF51695">
    <property type="entry name" value="PLC-like phosphodiesterases"/>
    <property type="match status" value="1"/>
</dbReference>
<dbReference type="GO" id="GO:0006629">
    <property type="term" value="P:lipid metabolic process"/>
    <property type="evidence" value="ECO:0007669"/>
    <property type="project" value="InterPro"/>
</dbReference>
<dbReference type="Gene3D" id="3.20.20.190">
    <property type="entry name" value="Phosphatidylinositol (PI) phosphodiesterase"/>
    <property type="match status" value="1"/>
</dbReference>
<evidence type="ECO:0000313" key="1">
    <source>
        <dbReference type="EMBL" id="AMY07869.1"/>
    </source>
</evidence>
<reference evidence="1 2" key="1">
    <citation type="journal article" date="2016" name="Genome Announc.">
        <title>First Complete Genome Sequence of a Subdivision 6 Acidobacterium Strain.</title>
        <authorList>
            <person name="Huang S."/>
            <person name="Vieira S."/>
            <person name="Bunk B."/>
            <person name="Riedel T."/>
            <person name="Sproer C."/>
            <person name="Overmann J."/>
        </authorList>
    </citation>
    <scope>NUCLEOTIDE SEQUENCE [LARGE SCALE GENOMIC DNA]</scope>
    <source>
        <strain evidence="2">DSM 100886 HEG_-6_39</strain>
    </source>
</reference>
<dbReference type="KEGG" id="abac:LuPra_01052"/>
<reference evidence="2" key="2">
    <citation type="submission" date="2016-04" db="EMBL/GenBank/DDBJ databases">
        <title>First Complete Genome Sequence of a Subdivision 6 Acidobacterium.</title>
        <authorList>
            <person name="Huang S."/>
            <person name="Vieira S."/>
            <person name="Bunk B."/>
            <person name="Riedel T."/>
            <person name="Sproeer C."/>
            <person name="Overmann J."/>
        </authorList>
    </citation>
    <scope>NUCLEOTIDE SEQUENCE [LARGE SCALE GENOMIC DNA]</scope>
    <source>
        <strain evidence="2">DSM 100886 HEG_-6_39</strain>
    </source>
</reference>
<protein>
    <recommendedName>
        <fullName evidence="3">Phosphoinositide phospholipase C, Ca2+-dependent</fullName>
    </recommendedName>
</protein>
<dbReference type="GO" id="GO:0008081">
    <property type="term" value="F:phosphoric diester hydrolase activity"/>
    <property type="evidence" value="ECO:0007669"/>
    <property type="project" value="InterPro"/>
</dbReference>